<comment type="caution">
    <text evidence="2">The sequence shown here is derived from an EMBL/GenBank/DDBJ whole genome shotgun (WGS) entry which is preliminary data.</text>
</comment>
<organism evidence="2 3">
    <name type="scientific">Glycomyces artemisiae</name>
    <dbReference type="NCBI Taxonomy" id="1076443"/>
    <lineage>
        <taxon>Bacteria</taxon>
        <taxon>Bacillati</taxon>
        <taxon>Actinomycetota</taxon>
        <taxon>Actinomycetes</taxon>
        <taxon>Glycomycetales</taxon>
        <taxon>Glycomycetaceae</taxon>
        <taxon>Glycomyces</taxon>
    </lineage>
</organism>
<evidence type="ECO:0000313" key="2">
    <source>
        <dbReference type="EMBL" id="PRY53507.1"/>
    </source>
</evidence>
<dbReference type="Proteomes" id="UP000238176">
    <property type="component" value="Unassembled WGS sequence"/>
</dbReference>
<dbReference type="EMBL" id="PVTJ01000017">
    <property type="protein sequence ID" value="PRY53507.1"/>
    <property type="molecule type" value="Genomic_DNA"/>
</dbReference>
<sequence>MPRKLGDRARYLPKESAAMAQQTQRPTIVITQGNSTTIYVPVPGKK</sequence>
<protein>
    <submittedName>
        <fullName evidence="2">Uncharacterized protein</fullName>
    </submittedName>
</protein>
<gene>
    <name evidence="2" type="ORF">B0I28_1176</name>
</gene>
<name>A0A2T0U6H4_9ACTN</name>
<reference evidence="2 3" key="1">
    <citation type="submission" date="2018-03" db="EMBL/GenBank/DDBJ databases">
        <title>Genomic Encyclopedia of Type Strains, Phase III (KMG-III): the genomes of soil and plant-associated and newly described type strains.</title>
        <authorList>
            <person name="Whitman W."/>
        </authorList>
    </citation>
    <scope>NUCLEOTIDE SEQUENCE [LARGE SCALE GENOMIC DNA]</scope>
    <source>
        <strain evidence="2 3">CGMCC 4.7067</strain>
    </source>
</reference>
<evidence type="ECO:0000313" key="3">
    <source>
        <dbReference type="Proteomes" id="UP000238176"/>
    </source>
</evidence>
<proteinExistence type="predicted"/>
<feature type="region of interest" description="Disordered" evidence="1">
    <location>
        <begin position="1"/>
        <end position="24"/>
    </location>
</feature>
<keyword evidence="3" id="KW-1185">Reference proteome</keyword>
<accession>A0A2T0U6H4</accession>
<dbReference type="RefSeq" id="WP_181245986.1">
    <property type="nucleotide sequence ID" value="NZ_PVTJ01000017.1"/>
</dbReference>
<dbReference type="AlphaFoldDB" id="A0A2T0U6H4"/>
<evidence type="ECO:0000256" key="1">
    <source>
        <dbReference type="SAM" id="MobiDB-lite"/>
    </source>
</evidence>
<feature type="compositionally biased region" description="Basic and acidic residues" evidence="1">
    <location>
        <begin position="1"/>
        <end position="13"/>
    </location>
</feature>